<gene>
    <name evidence="2" type="ORF">DAT39_022161</name>
</gene>
<feature type="compositionally biased region" description="Polar residues" evidence="1">
    <location>
        <begin position="244"/>
        <end position="256"/>
    </location>
</feature>
<feature type="compositionally biased region" description="Polar residues" evidence="1">
    <location>
        <begin position="42"/>
        <end position="66"/>
    </location>
</feature>
<accession>A0A8J4WP66</accession>
<reference evidence="2" key="1">
    <citation type="submission" date="2020-07" db="EMBL/GenBank/DDBJ databases">
        <title>Clarias magur genome sequencing, assembly and annotation.</title>
        <authorList>
            <person name="Kushwaha B."/>
            <person name="Kumar R."/>
            <person name="Das P."/>
            <person name="Joshi C.G."/>
            <person name="Kumar D."/>
            <person name="Nagpure N.S."/>
            <person name="Pandey M."/>
            <person name="Agarwal S."/>
            <person name="Srivastava S."/>
            <person name="Singh M."/>
            <person name="Sahoo L."/>
            <person name="Jayasankar P."/>
            <person name="Meher P.K."/>
            <person name="Koringa P.G."/>
            <person name="Iquebal M.A."/>
            <person name="Das S.P."/>
            <person name="Bit A."/>
            <person name="Patnaik S."/>
            <person name="Patel N."/>
            <person name="Shah T.M."/>
            <person name="Hinsu A."/>
            <person name="Jena J.K."/>
        </authorList>
    </citation>
    <scope>NUCLEOTIDE SEQUENCE</scope>
    <source>
        <strain evidence="2">CIFAMagur01</strain>
        <tissue evidence="2">Testis</tissue>
    </source>
</reference>
<feature type="region of interest" description="Disordered" evidence="1">
    <location>
        <begin position="234"/>
        <end position="271"/>
    </location>
</feature>
<dbReference type="AlphaFoldDB" id="A0A8J4WP66"/>
<dbReference type="EMBL" id="QNUK01001075">
    <property type="protein sequence ID" value="KAF5887729.1"/>
    <property type="molecule type" value="Genomic_DNA"/>
</dbReference>
<keyword evidence="3" id="KW-1185">Reference proteome</keyword>
<dbReference type="OrthoDB" id="10491942at2759"/>
<dbReference type="Proteomes" id="UP000727407">
    <property type="component" value="Unassembled WGS sequence"/>
</dbReference>
<evidence type="ECO:0000313" key="2">
    <source>
        <dbReference type="EMBL" id="KAF5887729.1"/>
    </source>
</evidence>
<protein>
    <submittedName>
        <fullName evidence="2">Uncharacterized protein</fullName>
    </submittedName>
</protein>
<sequence>MRTIQAANQLIRKQAWDRKTRWTWNGPDDDLEVQDGRFKQLDSTAEGSNSAYRFAPASSNEAPQSSKEGRRSQDFLLKPRQVVLQTTRVQKTKEGDTNALIASNSLPPICGSRVPSLREPKSCVSSQHALETGKKGGVSSNGARSVRTLICRQKERAQLTSTVDVICRSLAPFRVTESTQDSASPPLRTEETKKAWMKRSVMTHTQSRIHRSFEKKNLSSNDSGVITERIKDSVSGCETKRHSQQFSDSAFETETQSSHRKREEDRNRELEDEEEVYYTTKMIAEWVIRVNASLFSPFKDELNKTHLKEEDVDTIKIIHGQD</sequence>
<evidence type="ECO:0000256" key="1">
    <source>
        <dbReference type="SAM" id="MobiDB-lite"/>
    </source>
</evidence>
<comment type="caution">
    <text evidence="2">The sequence shown here is derived from an EMBL/GenBank/DDBJ whole genome shotgun (WGS) entry which is preliminary data.</text>
</comment>
<name>A0A8J4WP66_CLAMG</name>
<evidence type="ECO:0000313" key="3">
    <source>
        <dbReference type="Proteomes" id="UP000727407"/>
    </source>
</evidence>
<feature type="region of interest" description="Disordered" evidence="1">
    <location>
        <begin position="42"/>
        <end position="75"/>
    </location>
</feature>
<organism evidence="2 3">
    <name type="scientific">Clarias magur</name>
    <name type="common">Asian catfish</name>
    <name type="synonym">Macropteronotus magur</name>
    <dbReference type="NCBI Taxonomy" id="1594786"/>
    <lineage>
        <taxon>Eukaryota</taxon>
        <taxon>Metazoa</taxon>
        <taxon>Chordata</taxon>
        <taxon>Craniata</taxon>
        <taxon>Vertebrata</taxon>
        <taxon>Euteleostomi</taxon>
        <taxon>Actinopterygii</taxon>
        <taxon>Neopterygii</taxon>
        <taxon>Teleostei</taxon>
        <taxon>Ostariophysi</taxon>
        <taxon>Siluriformes</taxon>
        <taxon>Clariidae</taxon>
        <taxon>Clarias</taxon>
    </lineage>
</organism>
<proteinExistence type="predicted"/>